<feature type="compositionally biased region" description="Polar residues" evidence="1">
    <location>
        <begin position="257"/>
        <end position="270"/>
    </location>
</feature>
<dbReference type="STRING" id="454286.A0A0J8U0U5"/>
<feature type="region of interest" description="Disordered" evidence="1">
    <location>
        <begin position="372"/>
        <end position="410"/>
    </location>
</feature>
<proteinExistence type="predicted"/>
<evidence type="ECO:0000256" key="1">
    <source>
        <dbReference type="SAM" id="MobiDB-lite"/>
    </source>
</evidence>
<feature type="compositionally biased region" description="Polar residues" evidence="1">
    <location>
        <begin position="494"/>
        <end position="506"/>
    </location>
</feature>
<feature type="region of interest" description="Disordered" evidence="1">
    <location>
        <begin position="483"/>
        <end position="540"/>
    </location>
</feature>
<dbReference type="EMBL" id="DS268180">
    <property type="protein sequence ID" value="KMU79917.1"/>
    <property type="molecule type" value="Genomic_DNA"/>
</dbReference>
<protein>
    <submittedName>
        <fullName evidence="2">Uncharacterized protein</fullName>
    </submittedName>
</protein>
<dbReference type="AlphaFoldDB" id="A0A0J8U0U5"/>
<feature type="compositionally biased region" description="Basic and acidic residues" evidence="1">
    <location>
        <begin position="589"/>
        <end position="602"/>
    </location>
</feature>
<evidence type="ECO:0000313" key="2">
    <source>
        <dbReference type="EMBL" id="KMU79917.1"/>
    </source>
</evidence>
<feature type="region of interest" description="Disordered" evidence="1">
    <location>
        <begin position="63"/>
        <end position="115"/>
    </location>
</feature>
<sequence>MKPHLATRMAIQMQPDGDQASSSNPSEPGPSNTGRPHGSTLIGLDTDPAQIVNLALSLGESRRRTMGGRTVSGGIPRDRRLSACSPVPETRILPPRDDDRQSKRQGSTSRSLLPAPFLDSGSCELEFSELSAGTIARADKARQHFELFAEYLRLLTSLPPLQSSTSLTKQGDPSGALRSFARGRVYNPLQYIRNRKVRFRERTAINSEEEGWENVDRVRNWVDGVVSVLDEGEYQPTECVQLPPLNTPAGTSEEPQESFSSPGRINTNDTTKPRRPRMDWVFTPADLLADAAWVEAGRNKLKLEDKDGNKVFPTDTKLKSIQLTSHSPSPELRPTGISYDPVCSTGRLPSFTSIGSRGSSNINRGRRIHRFAHSIHLTPRHSHPRDNSKSGWRHALSRSRSSSGSLQNKDDHSYFIEDFTGREDTPCRQNVMDGLLPPLDTSVSESKSPLSHHRYAGSISSADYNSDKAILRASFEDDDVVRRTPSEKPMFPSITANLSPSVSREASPSRRHHLSPRASLDRQKTKKQKTNVDLPYSPSDPFRVGATSSLELERRILVNQGPAERMKSPDTGLLIDHKESFSSGQNSKLRKETPHLPQKDDNTPVYNVALPAPSRPKLSEATRNWSLSSRSIPKYSQSHRISKAEIVRVRAHLLSTGVKAQEICLHANTPPSAFTFNPLYTGSPDDRLNPLPYIGDQKPATEATKTLLTAFDDRVSHVQSSIIKFSESDLPSLTRELDCLDRLITSSLNCRLRGVSTEAEHLTGQLATTSTLAIKQLHDALDKGIRKRNRRFRWVSRVGYVLLEWVLVGVMWWVWTIVMMWKLLRGIWRGSSIRVMSKVEAYPLKQTLKGPVIQRVMNCSFISVQKPISVSSTEIKLSFNYSNSKPFRPVRFIHYTLLSIVMPNLEDTKGRDMLKHAFKKPFSWLSKSTGSQEPKSAKSADQTNANERPSISNQGMASSQSAAPPPVHRAFDDQEIPPPSWQLIDRLVRGGVYLEIENINSRERARVRGLVAEKIDSGMSGTEIGRFIVAQFRQNDQGLGHIITQMADRQFSYTDIALATMEILGLIDLREDLPGLPRQPILGGERRYYAREVAQQNQQVPSTAAHDLTICQRRGGSRPHLPLRTNHARLATGEGKRNMTAASIRSVQPSTYDEDPPLLRPATLERIRRGHP</sequence>
<dbReference type="PANTHER" id="PTHR38426">
    <property type="entry name" value="MAINTENANCE OF TELOMERE CAPPING PROTEIN 4"/>
    <property type="match status" value="1"/>
</dbReference>
<feature type="region of interest" description="Disordered" evidence="1">
    <location>
        <begin position="426"/>
        <end position="453"/>
    </location>
</feature>
<evidence type="ECO:0000313" key="3">
    <source>
        <dbReference type="Proteomes" id="UP000054559"/>
    </source>
</evidence>
<feature type="compositionally biased region" description="Basic residues" evidence="1">
    <location>
        <begin position="372"/>
        <end position="383"/>
    </location>
</feature>
<organism evidence="2 3">
    <name type="scientific">Coccidioides immitis RMSCC 3703</name>
    <dbReference type="NCBI Taxonomy" id="454286"/>
    <lineage>
        <taxon>Eukaryota</taxon>
        <taxon>Fungi</taxon>
        <taxon>Dikarya</taxon>
        <taxon>Ascomycota</taxon>
        <taxon>Pezizomycotina</taxon>
        <taxon>Eurotiomycetes</taxon>
        <taxon>Eurotiomycetidae</taxon>
        <taxon>Onygenales</taxon>
        <taxon>Onygenaceae</taxon>
        <taxon>Coccidioides</taxon>
    </lineage>
</organism>
<feature type="region of interest" description="Disordered" evidence="1">
    <location>
        <begin position="1"/>
        <end position="46"/>
    </location>
</feature>
<feature type="region of interest" description="Disordered" evidence="1">
    <location>
        <begin position="245"/>
        <end position="277"/>
    </location>
</feature>
<dbReference type="Proteomes" id="UP000054559">
    <property type="component" value="Unassembled WGS sequence"/>
</dbReference>
<feature type="region of interest" description="Disordered" evidence="1">
    <location>
        <begin position="580"/>
        <end position="617"/>
    </location>
</feature>
<gene>
    <name evidence="2" type="ORF">CISG_08199</name>
</gene>
<dbReference type="PANTHER" id="PTHR38426:SF1">
    <property type="entry name" value="MAINTENANCE OF TELOMERE CAPPING PROTEIN 4"/>
    <property type="match status" value="1"/>
</dbReference>
<feature type="region of interest" description="Disordered" evidence="1">
    <location>
        <begin position="925"/>
        <end position="976"/>
    </location>
</feature>
<feature type="compositionally biased region" description="Low complexity" evidence="1">
    <location>
        <begin position="21"/>
        <end position="32"/>
    </location>
</feature>
<dbReference type="OrthoDB" id="5034579at2759"/>
<feature type="compositionally biased region" description="Polar residues" evidence="1">
    <location>
        <begin position="925"/>
        <end position="962"/>
    </location>
</feature>
<accession>A0A0J8U0U5</accession>
<dbReference type="InterPro" id="IPR038769">
    <property type="entry name" value="MTC4"/>
</dbReference>
<name>A0A0J8U0U5_COCIT</name>
<reference evidence="3" key="1">
    <citation type="journal article" date="2010" name="Genome Res.">
        <title>Population genomic sequencing of Coccidioides fungi reveals recent hybridization and transposon control.</title>
        <authorList>
            <person name="Neafsey D.E."/>
            <person name="Barker B.M."/>
            <person name="Sharpton T.J."/>
            <person name="Stajich J.E."/>
            <person name="Park D.J."/>
            <person name="Whiston E."/>
            <person name="Hung C.-Y."/>
            <person name="McMahan C."/>
            <person name="White J."/>
            <person name="Sykes S."/>
            <person name="Heiman D."/>
            <person name="Young S."/>
            <person name="Zeng Q."/>
            <person name="Abouelleil A."/>
            <person name="Aftuck L."/>
            <person name="Bessette D."/>
            <person name="Brown A."/>
            <person name="FitzGerald M."/>
            <person name="Lui A."/>
            <person name="Macdonald J.P."/>
            <person name="Priest M."/>
            <person name="Orbach M.J."/>
            <person name="Galgiani J.N."/>
            <person name="Kirkland T.N."/>
            <person name="Cole G.T."/>
            <person name="Birren B.W."/>
            <person name="Henn M.R."/>
            <person name="Taylor J.W."/>
            <person name="Rounsley S.D."/>
        </authorList>
    </citation>
    <scope>NUCLEOTIDE SEQUENCE [LARGE SCALE GENOMIC DNA]</scope>
    <source>
        <strain evidence="3">RMSCC 3703</strain>
    </source>
</reference>